<dbReference type="SUPFAM" id="SSF144091">
    <property type="entry name" value="Rhomboid-like"/>
    <property type="match status" value="1"/>
</dbReference>
<evidence type="ECO:0000256" key="4">
    <source>
        <dbReference type="ARBA" id="ARBA00023136"/>
    </source>
</evidence>
<evidence type="ECO:0000313" key="7">
    <source>
        <dbReference type="EMBL" id="SBW01437.1"/>
    </source>
</evidence>
<dbReference type="PANTHER" id="PTHR43066">
    <property type="entry name" value="RHOMBOID-RELATED PROTEIN"/>
    <property type="match status" value="1"/>
</dbReference>
<comment type="subcellular location">
    <subcellularLocation>
        <location evidence="1">Membrane</location>
        <topology evidence="1">Multi-pass membrane protein</topology>
    </subcellularLocation>
</comment>
<reference evidence="7" key="1">
    <citation type="submission" date="2016-04" db="EMBL/GenBank/DDBJ databases">
        <authorList>
            <person name="Evans L.H."/>
            <person name="Alamgir A."/>
            <person name="Owens N."/>
            <person name="Weber N.D."/>
            <person name="Virtaneva K."/>
            <person name="Barbian K."/>
            <person name="Babar A."/>
            <person name="Rosenke K."/>
        </authorList>
    </citation>
    <scope>NUCLEOTIDE SEQUENCE</scope>
    <source>
        <strain evidence="7">86-2</strain>
    </source>
</reference>
<accession>A0A212JPT4</accession>
<dbReference type="AlphaFoldDB" id="A0A212JPT4"/>
<dbReference type="EMBL" id="FLUL01000001">
    <property type="protein sequence ID" value="SBW01437.1"/>
    <property type="molecule type" value="Genomic_DNA"/>
</dbReference>
<feature type="transmembrane region" description="Helical" evidence="5">
    <location>
        <begin position="20"/>
        <end position="38"/>
    </location>
</feature>
<keyword evidence="2 5" id="KW-0812">Transmembrane</keyword>
<protein>
    <recommendedName>
        <fullName evidence="6">Peptidase S54 rhomboid domain-containing protein</fullName>
    </recommendedName>
</protein>
<evidence type="ECO:0000256" key="1">
    <source>
        <dbReference type="ARBA" id="ARBA00004141"/>
    </source>
</evidence>
<gene>
    <name evidence="7" type="ORF">KL86DYS2_12036</name>
</gene>
<proteinExistence type="predicted"/>
<feature type="transmembrane region" description="Helical" evidence="5">
    <location>
        <begin position="96"/>
        <end position="117"/>
    </location>
</feature>
<dbReference type="RefSeq" id="WP_296949572.1">
    <property type="nucleotide sequence ID" value="NZ_LT599021.1"/>
</dbReference>
<feature type="transmembrane region" description="Helical" evidence="5">
    <location>
        <begin position="58"/>
        <end position="84"/>
    </location>
</feature>
<name>A0A212JPT4_9BACT</name>
<feature type="transmembrane region" description="Helical" evidence="5">
    <location>
        <begin position="158"/>
        <end position="179"/>
    </location>
</feature>
<evidence type="ECO:0000256" key="3">
    <source>
        <dbReference type="ARBA" id="ARBA00022989"/>
    </source>
</evidence>
<evidence type="ECO:0000256" key="2">
    <source>
        <dbReference type="ARBA" id="ARBA00022692"/>
    </source>
</evidence>
<dbReference type="GO" id="GO:0016020">
    <property type="term" value="C:membrane"/>
    <property type="evidence" value="ECO:0007669"/>
    <property type="project" value="UniProtKB-SubCell"/>
</dbReference>
<feature type="domain" description="Peptidase S54 rhomboid" evidence="6">
    <location>
        <begin position="56"/>
        <end position="240"/>
    </location>
</feature>
<keyword evidence="4 5" id="KW-0472">Membrane</keyword>
<evidence type="ECO:0000256" key="5">
    <source>
        <dbReference type="SAM" id="Phobius"/>
    </source>
</evidence>
<dbReference type="PANTHER" id="PTHR43066:SF11">
    <property type="entry name" value="PEPTIDASE S54 RHOMBOID DOMAIN-CONTAINING PROTEIN"/>
    <property type="match status" value="1"/>
</dbReference>
<keyword evidence="3 5" id="KW-1133">Transmembrane helix</keyword>
<dbReference type="GO" id="GO:0004252">
    <property type="term" value="F:serine-type endopeptidase activity"/>
    <property type="evidence" value="ECO:0007669"/>
    <property type="project" value="InterPro"/>
</dbReference>
<evidence type="ECO:0000259" key="6">
    <source>
        <dbReference type="Pfam" id="PF01694"/>
    </source>
</evidence>
<organism evidence="7">
    <name type="scientific">uncultured Dysgonomonas sp</name>
    <dbReference type="NCBI Taxonomy" id="206096"/>
    <lineage>
        <taxon>Bacteria</taxon>
        <taxon>Pseudomonadati</taxon>
        <taxon>Bacteroidota</taxon>
        <taxon>Bacteroidia</taxon>
        <taxon>Bacteroidales</taxon>
        <taxon>Dysgonomonadaceae</taxon>
        <taxon>Dysgonomonas</taxon>
        <taxon>environmental samples</taxon>
    </lineage>
</organism>
<dbReference type="Pfam" id="PF01694">
    <property type="entry name" value="Rhomboid"/>
    <property type="match status" value="1"/>
</dbReference>
<dbReference type="InterPro" id="IPR035952">
    <property type="entry name" value="Rhomboid-like_sf"/>
</dbReference>
<dbReference type="InterPro" id="IPR022764">
    <property type="entry name" value="Peptidase_S54_rhomboid_dom"/>
</dbReference>
<dbReference type="Gene3D" id="1.20.1540.10">
    <property type="entry name" value="Rhomboid-like"/>
    <property type="match status" value="1"/>
</dbReference>
<feature type="transmembrane region" description="Helical" evidence="5">
    <location>
        <begin position="224"/>
        <end position="241"/>
    </location>
</feature>
<feature type="transmembrane region" description="Helical" evidence="5">
    <location>
        <begin position="200"/>
        <end position="218"/>
    </location>
</feature>
<sequence length="255" mass="28650">MNQNSSGFMSSIPVVTRNLLIINILVWLAQFLLGRVIEIDKYLALHFFESDLFMPHQIITYMFLHDPSSPAHLFFNMFAVYMFGRTLEMVWGPKRYLVYYMLTGIGAAALQMLITYIRVHSIEANMSAEAISTVYNEGMGILMSNRNYTDPDMGALNLLVNSSMVGASGAVFGVLVAFGMLFPNVELMMLFLPIPIKAKWFVIGYGVIELFLGIANSAGDNVAHFAHLGGLITGFFIILYWRNKGKANGHNFREY</sequence>